<evidence type="ECO:0000313" key="5">
    <source>
        <dbReference type="EMBL" id="ROR96733.1"/>
    </source>
</evidence>
<dbReference type="Gene3D" id="3.40.470.10">
    <property type="entry name" value="Uracil-DNA glycosylase-like domain"/>
    <property type="match status" value="1"/>
</dbReference>
<sequence>MGFTREELLAFHGAEVPDLVGPGVRLLLVGINPGLYSAAAGAHFARRGNRFWPALADAGVLPHVVDNAEGMSPADERLLLDRGIGITNIGRRATARADELTREELRAGAALLREKVRAWRPAVVAILGLTAYRAAFDEPRALAGEQPGGLEGARLWVLPSPSGLNAHETRASLAAAYAAPAAAAGLLPGGTTRLTIPAD</sequence>
<proteinExistence type="predicted"/>
<feature type="domain" description="Uracil-DNA glycosylase-like" evidence="4">
    <location>
        <begin position="17"/>
        <end position="178"/>
    </location>
</feature>
<dbReference type="CDD" id="cd10028">
    <property type="entry name" value="UDG-F2_TDG_MUG"/>
    <property type="match status" value="1"/>
</dbReference>
<dbReference type="InterPro" id="IPR036895">
    <property type="entry name" value="Uracil-DNA_glycosylase-like_sf"/>
</dbReference>
<evidence type="ECO:0000313" key="6">
    <source>
        <dbReference type="Proteomes" id="UP000275356"/>
    </source>
</evidence>
<keyword evidence="2" id="KW-0378">Hydrolase</keyword>
<gene>
    <name evidence="5" type="ORF">EDD28_1324</name>
</gene>
<dbReference type="Proteomes" id="UP000275356">
    <property type="component" value="Unassembled WGS sequence"/>
</dbReference>
<dbReference type="SUPFAM" id="SSF52141">
    <property type="entry name" value="Uracil-DNA glycosylase-like"/>
    <property type="match status" value="1"/>
</dbReference>
<dbReference type="RefSeq" id="WP_123738871.1">
    <property type="nucleotide sequence ID" value="NZ_RKHQ01000001.1"/>
</dbReference>
<comment type="caution">
    <text evidence="5">The sequence shown here is derived from an EMBL/GenBank/DDBJ whole genome shotgun (WGS) entry which is preliminary data.</text>
</comment>
<keyword evidence="1" id="KW-0227">DNA damage</keyword>
<dbReference type="SMART" id="SM00986">
    <property type="entry name" value="UDG"/>
    <property type="match status" value="1"/>
</dbReference>
<dbReference type="InterPro" id="IPR005122">
    <property type="entry name" value="Uracil-DNA_glycosylase-like"/>
</dbReference>
<name>A0A3N2DAH1_9MICO</name>
<dbReference type="InterPro" id="IPR015637">
    <property type="entry name" value="MUG/TDG"/>
</dbReference>
<evidence type="ECO:0000256" key="3">
    <source>
        <dbReference type="ARBA" id="ARBA00023204"/>
    </source>
</evidence>
<evidence type="ECO:0000259" key="4">
    <source>
        <dbReference type="SMART" id="SM00986"/>
    </source>
</evidence>
<dbReference type="Pfam" id="PF03167">
    <property type="entry name" value="UDG"/>
    <property type="match status" value="1"/>
</dbReference>
<dbReference type="OrthoDB" id="9799921at2"/>
<dbReference type="GO" id="GO:0006285">
    <property type="term" value="P:base-excision repair, AP site formation"/>
    <property type="evidence" value="ECO:0007669"/>
    <property type="project" value="InterPro"/>
</dbReference>
<protein>
    <submittedName>
        <fullName evidence="5">G/U mismatch-specific uracil-DNA glycosylase</fullName>
    </submittedName>
</protein>
<dbReference type="AlphaFoldDB" id="A0A3N2DAH1"/>
<evidence type="ECO:0000256" key="2">
    <source>
        <dbReference type="ARBA" id="ARBA00022801"/>
    </source>
</evidence>
<keyword evidence="3" id="KW-0234">DNA repair</keyword>
<dbReference type="PANTHER" id="PTHR12159:SF9">
    <property type="entry name" value="G_T MISMATCH-SPECIFIC THYMINE DNA GLYCOSYLASE"/>
    <property type="match status" value="1"/>
</dbReference>
<dbReference type="GO" id="GO:0004844">
    <property type="term" value="F:uracil DNA N-glycosylase activity"/>
    <property type="evidence" value="ECO:0007669"/>
    <property type="project" value="TreeGrafter"/>
</dbReference>
<dbReference type="SMART" id="SM00987">
    <property type="entry name" value="UreE_C"/>
    <property type="match status" value="1"/>
</dbReference>
<keyword evidence="6" id="KW-1185">Reference proteome</keyword>
<reference evidence="5 6" key="1">
    <citation type="submission" date="2018-11" db="EMBL/GenBank/DDBJ databases">
        <title>Sequencing the genomes of 1000 actinobacteria strains.</title>
        <authorList>
            <person name="Klenk H.-P."/>
        </authorList>
    </citation>
    <scope>NUCLEOTIDE SEQUENCE [LARGE SCALE GENOMIC DNA]</scope>
    <source>
        <strain evidence="5 6">DSM 13521</strain>
    </source>
</reference>
<evidence type="ECO:0000256" key="1">
    <source>
        <dbReference type="ARBA" id="ARBA00022763"/>
    </source>
</evidence>
<accession>A0A3N2DAH1</accession>
<dbReference type="GO" id="GO:0008263">
    <property type="term" value="F:pyrimidine-specific mismatch base pair DNA N-glycosylase activity"/>
    <property type="evidence" value="ECO:0007669"/>
    <property type="project" value="TreeGrafter"/>
</dbReference>
<organism evidence="5 6">
    <name type="scientific">Salana multivorans</name>
    <dbReference type="NCBI Taxonomy" id="120377"/>
    <lineage>
        <taxon>Bacteria</taxon>
        <taxon>Bacillati</taxon>
        <taxon>Actinomycetota</taxon>
        <taxon>Actinomycetes</taxon>
        <taxon>Micrococcales</taxon>
        <taxon>Beutenbergiaceae</taxon>
        <taxon>Salana</taxon>
    </lineage>
</organism>
<dbReference type="EMBL" id="RKHQ01000001">
    <property type="protein sequence ID" value="ROR96733.1"/>
    <property type="molecule type" value="Genomic_DNA"/>
</dbReference>
<dbReference type="PANTHER" id="PTHR12159">
    <property type="entry name" value="G/T AND G/U MISMATCH-SPECIFIC DNA GLYCOSYLASE"/>
    <property type="match status" value="1"/>
</dbReference>